<dbReference type="InParanoid" id="A0A0D0ACN5"/>
<feature type="non-terminal residue" evidence="1">
    <location>
        <position position="1"/>
    </location>
</feature>
<dbReference type="EMBL" id="KN835581">
    <property type="protein sequence ID" value="KIK35879.1"/>
    <property type="molecule type" value="Genomic_DNA"/>
</dbReference>
<name>A0A0D0ACN5_9AGAM</name>
<dbReference type="Proteomes" id="UP000054485">
    <property type="component" value="Unassembled WGS sequence"/>
</dbReference>
<dbReference type="AlphaFoldDB" id="A0A0D0ACN5"/>
<evidence type="ECO:0000313" key="1">
    <source>
        <dbReference type="EMBL" id="KIK35879.1"/>
    </source>
</evidence>
<dbReference type="HOGENOM" id="CLU_2628761_0_0_1"/>
<sequence length="78" mass="8902">VSVALKGDAGRNITASHKRSSIIVSAALQVMHPDLYWAGMETKVRLGKWADRYKLNEMHHHLQHWTSIFNVVLIICNH</sequence>
<keyword evidence="2" id="KW-1185">Reference proteome</keyword>
<accession>A0A0D0ACN5</accession>
<protein>
    <submittedName>
        <fullName evidence="1">Uncharacterized protein</fullName>
    </submittedName>
</protein>
<reference evidence="1 2" key="1">
    <citation type="submission" date="2014-04" db="EMBL/GenBank/DDBJ databases">
        <authorList>
            <consortium name="DOE Joint Genome Institute"/>
            <person name="Kuo A."/>
            <person name="Ruytinx J."/>
            <person name="Rineau F."/>
            <person name="Colpaert J."/>
            <person name="Kohler A."/>
            <person name="Nagy L.G."/>
            <person name="Floudas D."/>
            <person name="Copeland A."/>
            <person name="Barry K.W."/>
            <person name="Cichocki N."/>
            <person name="Veneault-Fourrey C."/>
            <person name="LaButti K."/>
            <person name="Lindquist E.A."/>
            <person name="Lipzen A."/>
            <person name="Lundell T."/>
            <person name="Morin E."/>
            <person name="Murat C."/>
            <person name="Sun H."/>
            <person name="Tunlid A."/>
            <person name="Henrissat B."/>
            <person name="Grigoriev I.V."/>
            <person name="Hibbett D.S."/>
            <person name="Martin F."/>
            <person name="Nordberg H.P."/>
            <person name="Cantor M.N."/>
            <person name="Hua S.X."/>
        </authorList>
    </citation>
    <scope>NUCLEOTIDE SEQUENCE [LARGE SCALE GENOMIC DNA]</scope>
    <source>
        <strain evidence="1 2">UH-Slu-Lm8-n1</strain>
    </source>
</reference>
<organism evidence="1 2">
    <name type="scientific">Suillus luteus UH-Slu-Lm8-n1</name>
    <dbReference type="NCBI Taxonomy" id="930992"/>
    <lineage>
        <taxon>Eukaryota</taxon>
        <taxon>Fungi</taxon>
        <taxon>Dikarya</taxon>
        <taxon>Basidiomycota</taxon>
        <taxon>Agaricomycotina</taxon>
        <taxon>Agaricomycetes</taxon>
        <taxon>Agaricomycetidae</taxon>
        <taxon>Boletales</taxon>
        <taxon>Suillineae</taxon>
        <taxon>Suillaceae</taxon>
        <taxon>Suillus</taxon>
    </lineage>
</organism>
<proteinExistence type="predicted"/>
<evidence type="ECO:0000313" key="2">
    <source>
        <dbReference type="Proteomes" id="UP000054485"/>
    </source>
</evidence>
<reference evidence="2" key="2">
    <citation type="submission" date="2015-01" db="EMBL/GenBank/DDBJ databases">
        <title>Evolutionary Origins and Diversification of the Mycorrhizal Mutualists.</title>
        <authorList>
            <consortium name="DOE Joint Genome Institute"/>
            <consortium name="Mycorrhizal Genomics Consortium"/>
            <person name="Kohler A."/>
            <person name="Kuo A."/>
            <person name="Nagy L.G."/>
            <person name="Floudas D."/>
            <person name="Copeland A."/>
            <person name="Barry K.W."/>
            <person name="Cichocki N."/>
            <person name="Veneault-Fourrey C."/>
            <person name="LaButti K."/>
            <person name="Lindquist E.A."/>
            <person name="Lipzen A."/>
            <person name="Lundell T."/>
            <person name="Morin E."/>
            <person name="Murat C."/>
            <person name="Riley R."/>
            <person name="Ohm R."/>
            <person name="Sun H."/>
            <person name="Tunlid A."/>
            <person name="Henrissat B."/>
            <person name="Grigoriev I.V."/>
            <person name="Hibbett D.S."/>
            <person name="Martin F."/>
        </authorList>
    </citation>
    <scope>NUCLEOTIDE SEQUENCE [LARGE SCALE GENOMIC DNA]</scope>
    <source>
        <strain evidence="2">UH-Slu-Lm8-n1</strain>
    </source>
</reference>
<dbReference type="OrthoDB" id="2623708at2759"/>
<gene>
    <name evidence="1" type="ORF">CY34DRAFT_95377</name>
</gene>